<dbReference type="NCBIfam" id="TIGR00710">
    <property type="entry name" value="efflux_Bcr_CflA"/>
    <property type="match status" value="1"/>
</dbReference>
<keyword evidence="6 8" id="KW-1133">Transmembrane helix</keyword>
<dbReference type="InterPro" id="IPR011701">
    <property type="entry name" value="MFS"/>
</dbReference>
<dbReference type="GO" id="GO:0042910">
    <property type="term" value="F:xenobiotic transmembrane transporter activity"/>
    <property type="evidence" value="ECO:0007669"/>
    <property type="project" value="InterPro"/>
</dbReference>
<evidence type="ECO:0000256" key="2">
    <source>
        <dbReference type="ARBA" id="ARBA00006236"/>
    </source>
</evidence>
<dbReference type="Proteomes" id="UP000295361">
    <property type="component" value="Unassembled WGS sequence"/>
</dbReference>
<dbReference type="PANTHER" id="PTHR23502">
    <property type="entry name" value="MAJOR FACILITATOR SUPERFAMILY"/>
    <property type="match status" value="1"/>
</dbReference>
<feature type="transmembrane region" description="Helical" evidence="8">
    <location>
        <begin position="365"/>
        <end position="387"/>
    </location>
</feature>
<accession>A0A4R6QV05</accession>
<evidence type="ECO:0000256" key="3">
    <source>
        <dbReference type="ARBA" id="ARBA00022448"/>
    </source>
</evidence>
<keyword evidence="5 8" id="KW-0812">Transmembrane</keyword>
<feature type="domain" description="Major facilitator superfamily (MFS) profile" evidence="9">
    <location>
        <begin position="6"/>
        <end position="391"/>
    </location>
</feature>
<dbReference type="OrthoDB" id="9814303at2"/>
<reference evidence="10 11" key="1">
    <citation type="submission" date="2019-03" db="EMBL/GenBank/DDBJ databases">
        <title>Genomic Encyclopedia of Type Strains, Phase IV (KMG-IV): sequencing the most valuable type-strain genomes for metagenomic binning, comparative biology and taxonomic classification.</title>
        <authorList>
            <person name="Goeker M."/>
        </authorList>
    </citation>
    <scope>NUCLEOTIDE SEQUENCE [LARGE SCALE GENOMIC DNA]</scope>
    <source>
        <strain evidence="10 11">DSM 16998</strain>
    </source>
</reference>
<evidence type="ECO:0000256" key="7">
    <source>
        <dbReference type="ARBA" id="ARBA00023136"/>
    </source>
</evidence>
<keyword evidence="11" id="KW-1185">Reference proteome</keyword>
<feature type="transmembrane region" description="Helical" evidence="8">
    <location>
        <begin position="244"/>
        <end position="264"/>
    </location>
</feature>
<protein>
    <recommendedName>
        <fullName evidence="8">Bcr/CflA family efflux transporter</fullName>
    </recommendedName>
</protein>
<keyword evidence="3 8" id="KW-0813">Transport</keyword>
<dbReference type="PROSITE" id="PS50850">
    <property type="entry name" value="MFS"/>
    <property type="match status" value="1"/>
</dbReference>
<evidence type="ECO:0000313" key="11">
    <source>
        <dbReference type="Proteomes" id="UP000295361"/>
    </source>
</evidence>
<comment type="caution">
    <text evidence="8">Lacks conserved residue(s) required for the propagation of feature annotation.</text>
</comment>
<evidence type="ECO:0000256" key="1">
    <source>
        <dbReference type="ARBA" id="ARBA00004651"/>
    </source>
</evidence>
<feature type="transmembrane region" description="Helical" evidence="8">
    <location>
        <begin position="276"/>
        <end position="296"/>
    </location>
</feature>
<comment type="caution">
    <text evidence="10">The sequence shown here is derived from an EMBL/GenBank/DDBJ whole genome shotgun (WGS) entry which is preliminary data.</text>
</comment>
<feature type="transmembrane region" description="Helical" evidence="8">
    <location>
        <begin position="160"/>
        <end position="178"/>
    </location>
</feature>
<evidence type="ECO:0000259" key="9">
    <source>
        <dbReference type="PROSITE" id="PS50850"/>
    </source>
</evidence>
<dbReference type="Pfam" id="PF07690">
    <property type="entry name" value="MFS_1"/>
    <property type="match status" value="1"/>
</dbReference>
<keyword evidence="7 8" id="KW-0472">Membrane</keyword>
<dbReference type="InterPro" id="IPR020846">
    <property type="entry name" value="MFS_dom"/>
</dbReference>
<dbReference type="InterPro" id="IPR005829">
    <property type="entry name" value="Sugar_transporter_CS"/>
</dbReference>
<feature type="transmembrane region" description="Helical" evidence="8">
    <location>
        <begin position="210"/>
        <end position="238"/>
    </location>
</feature>
<feature type="transmembrane region" description="Helical" evidence="8">
    <location>
        <begin position="72"/>
        <end position="89"/>
    </location>
</feature>
<dbReference type="InterPro" id="IPR004812">
    <property type="entry name" value="Efflux_drug-R_Bcr/CmlA"/>
</dbReference>
<dbReference type="SUPFAM" id="SSF103473">
    <property type="entry name" value="MFS general substrate transporter"/>
    <property type="match status" value="1"/>
</dbReference>
<evidence type="ECO:0000256" key="5">
    <source>
        <dbReference type="ARBA" id="ARBA00022692"/>
    </source>
</evidence>
<name>A0A4R6QV05_9BURK</name>
<comment type="subcellular location">
    <subcellularLocation>
        <location evidence="8">Cell inner membrane</location>
        <topology evidence="8">Multi-pass membrane protein</topology>
    </subcellularLocation>
    <subcellularLocation>
        <location evidence="1">Cell membrane</location>
        <topology evidence="1">Multi-pass membrane protein</topology>
    </subcellularLocation>
</comment>
<organism evidence="10 11">
    <name type="scientific">Roseateles toxinivorans</name>
    <dbReference type="NCBI Taxonomy" id="270368"/>
    <lineage>
        <taxon>Bacteria</taxon>
        <taxon>Pseudomonadati</taxon>
        <taxon>Pseudomonadota</taxon>
        <taxon>Betaproteobacteria</taxon>
        <taxon>Burkholderiales</taxon>
        <taxon>Sphaerotilaceae</taxon>
        <taxon>Roseateles</taxon>
    </lineage>
</organism>
<dbReference type="EMBL" id="SNXS01000001">
    <property type="protein sequence ID" value="TDP74905.1"/>
    <property type="molecule type" value="Genomic_DNA"/>
</dbReference>
<feature type="transmembrane region" description="Helical" evidence="8">
    <location>
        <begin position="340"/>
        <end position="359"/>
    </location>
</feature>
<dbReference type="PANTHER" id="PTHR23502:SF132">
    <property type="entry name" value="POLYAMINE TRANSPORTER 2-RELATED"/>
    <property type="match status" value="1"/>
</dbReference>
<feature type="transmembrane region" description="Helical" evidence="8">
    <location>
        <begin position="37"/>
        <end position="60"/>
    </location>
</feature>
<keyword evidence="4" id="KW-1003">Cell membrane</keyword>
<dbReference type="Gene3D" id="1.20.1720.10">
    <property type="entry name" value="Multidrug resistance protein D"/>
    <property type="match status" value="1"/>
</dbReference>
<evidence type="ECO:0000313" key="10">
    <source>
        <dbReference type="EMBL" id="TDP74905.1"/>
    </source>
</evidence>
<dbReference type="InParanoid" id="A0A4R6QV05"/>
<comment type="similarity">
    <text evidence="2 8">Belongs to the major facilitator superfamily. Bcr/CmlA family.</text>
</comment>
<evidence type="ECO:0000256" key="8">
    <source>
        <dbReference type="RuleBase" id="RU365088"/>
    </source>
</evidence>
<evidence type="ECO:0000256" key="4">
    <source>
        <dbReference type="ARBA" id="ARBA00022475"/>
    </source>
</evidence>
<keyword evidence="8" id="KW-0997">Cell inner membrane</keyword>
<dbReference type="PROSITE" id="PS00216">
    <property type="entry name" value="SUGAR_TRANSPORT_1"/>
    <property type="match status" value="1"/>
</dbReference>
<gene>
    <name evidence="10" type="ORF">DES47_101975</name>
</gene>
<evidence type="ECO:0000256" key="6">
    <source>
        <dbReference type="ARBA" id="ARBA00022989"/>
    </source>
</evidence>
<dbReference type="AlphaFoldDB" id="A0A4R6QV05"/>
<dbReference type="GO" id="GO:0005886">
    <property type="term" value="C:plasma membrane"/>
    <property type="evidence" value="ECO:0007669"/>
    <property type="project" value="UniProtKB-SubCell"/>
</dbReference>
<feature type="transmembrane region" description="Helical" evidence="8">
    <location>
        <begin position="130"/>
        <end position="154"/>
    </location>
</feature>
<dbReference type="GO" id="GO:1990961">
    <property type="term" value="P:xenobiotic detoxification by transmembrane export across the plasma membrane"/>
    <property type="evidence" value="ECO:0007669"/>
    <property type="project" value="InterPro"/>
</dbReference>
<proteinExistence type="inferred from homology"/>
<sequence>MTAATAVLALALLLGLQPVTTDVYLPALPALRADLGAGMSAVQLTLSALMVCFGLGQLLLGPLADRIGRRPVLLAGLVLYTLAAALAALSPTIEMVILCRAVQGLGLAAAVVCARAMLRDLYEPQQGAQIMAKALTGLGLIAMLSPTLGGLVAAQFGWRAAMGVIAVFSACALLFIALRVPETLKLRNPQATRLLPLLGAWRQIARHPTFVAYGLLTSLSYGALYSFLAGSSFIYIVLLGASRPHYGLLVGACSGIYVLGTLWCRSMLRRKTVPEAIARGAFFTLAGALAMAALALGGEASLISVTAAQALFIFGHGVLQPCSQAGVVGPFPRHAGAASALSGFAIAATAFGVGAWLGVALDGRIAPWAWTIAGFAALSALTAWTLVQRLGRPAAASAVSATT</sequence>
<dbReference type="RefSeq" id="WP_133699498.1">
    <property type="nucleotide sequence ID" value="NZ_SNXS01000001.1"/>
</dbReference>
<feature type="transmembrane region" description="Helical" evidence="8">
    <location>
        <begin position="95"/>
        <end position="118"/>
    </location>
</feature>
<dbReference type="InterPro" id="IPR036259">
    <property type="entry name" value="MFS_trans_sf"/>
</dbReference>